<evidence type="ECO:0000256" key="1">
    <source>
        <dbReference type="SAM" id="MobiDB-lite"/>
    </source>
</evidence>
<gene>
    <name evidence="2" type="ORF">TRAPUB_13171</name>
</gene>
<protein>
    <submittedName>
        <fullName evidence="2">Uncharacterized protein</fullName>
    </submittedName>
</protein>
<evidence type="ECO:0000313" key="3">
    <source>
        <dbReference type="Proteomes" id="UP000184267"/>
    </source>
</evidence>
<accession>A0A1M2VRT1</accession>
<comment type="caution">
    <text evidence="2">The sequence shown here is derived from an EMBL/GenBank/DDBJ whole genome shotgun (WGS) entry which is preliminary data.</text>
</comment>
<name>A0A1M2VRT1_TRAPU</name>
<dbReference type="OrthoDB" id="2758221at2759"/>
<dbReference type="AlphaFoldDB" id="A0A1M2VRT1"/>
<dbReference type="Proteomes" id="UP000184267">
    <property type="component" value="Unassembled WGS sequence"/>
</dbReference>
<reference evidence="2 3" key="1">
    <citation type="submission" date="2016-10" db="EMBL/GenBank/DDBJ databases">
        <title>Genome sequence of the basidiomycete white-rot fungus Trametes pubescens.</title>
        <authorList>
            <person name="Makela M.R."/>
            <person name="Granchi Z."/>
            <person name="Peng M."/>
            <person name="De Vries R.P."/>
            <person name="Grigoriev I."/>
            <person name="Riley R."/>
            <person name="Hilden K."/>
        </authorList>
    </citation>
    <scope>NUCLEOTIDE SEQUENCE [LARGE SCALE GENOMIC DNA]</scope>
    <source>
        <strain evidence="2 3">FBCC735</strain>
    </source>
</reference>
<evidence type="ECO:0000313" key="2">
    <source>
        <dbReference type="EMBL" id="OJT10303.1"/>
    </source>
</evidence>
<feature type="region of interest" description="Disordered" evidence="1">
    <location>
        <begin position="479"/>
        <end position="567"/>
    </location>
</feature>
<feature type="compositionally biased region" description="Acidic residues" evidence="1">
    <location>
        <begin position="531"/>
        <end position="541"/>
    </location>
</feature>
<feature type="region of interest" description="Disordered" evidence="1">
    <location>
        <begin position="587"/>
        <end position="622"/>
    </location>
</feature>
<sequence length="622" mass="70280">MGLRKEGQKDPRYMLLGEVQEARAVSRKPGVRERKVERPVYRDVEETHPSGCGPDYAHLPQETLLQIFQQTQPASQYECDTSVAIGPRNPWLQNLLTKKALALVCRSWCGPATEVLYADIVLRRTGQVAALARTFREYRPTDSDRENLPHLVRRISLDACVVVPMFAEVVREDLEFVLQACTHLQSFSCRAVEGFSVADLSSCFHYYVSLDPTETGLSFPQVQAIEGMRERQLHLAPPAMCFGRITPLLASAAYLAKLSLGTFPDWDESELELATLPSLYFPLLEDLQLPFTRPHKGLQDYVCARWRLPALVALTLTDCYEYTTRRLLEAHGAQLKYLHFHKSHYSNVKAQTAASLSIFSQLGHLCPAVEHLVIPALHAQSADVRSPTLRYLDFLCFHDPSFLEITLSETAHVPRLTSTRSIRYGEIFFPRACHPSLIPADRPDMQIVHFFKYRRVVQTRTFVKYDGGKTAQHLYYEEGEEIDDSDDDSDSWKTVYEGEEGEGDDEGDVHEVKAKPMLEDEGSLFEPSSGSEDETSDDDSDSWSASGDEPALPQNYEEDPELQNDRDAARRYLLERFSFSQRCAFLTGDADEEDEDKKEAEGVKMQTAVSVEGQDARPSSGM</sequence>
<dbReference type="EMBL" id="MNAD01000790">
    <property type="protein sequence ID" value="OJT10303.1"/>
    <property type="molecule type" value="Genomic_DNA"/>
</dbReference>
<feature type="compositionally biased region" description="Acidic residues" evidence="1">
    <location>
        <begin position="479"/>
        <end position="489"/>
    </location>
</feature>
<dbReference type="OMA" id="RACHPSL"/>
<feature type="compositionally biased region" description="Basic and acidic residues" evidence="1">
    <location>
        <begin position="509"/>
        <end position="518"/>
    </location>
</feature>
<keyword evidence="3" id="KW-1185">Reference proteome</keyword>
<organism evidence="2 3">
    <name type="scientific">Trametes pubescens</name>
    <name type="common">White-rot fungus</name>
    <dbReference type="NCBI Taxonomy" id="154538"/>
    <lineage>
        <taxon>Eukaryota</taxon>
        <taxon>Fungi</taxon>
        <taxon>Dikarya</taxon>
        <taxon>Basidiomycota</taxon>
        <taxon>Agaricomycotina</taxon>
        <taxon>Agaricomycetes</taxon>
        <taxon>Polyporales</taxon>
        <taxon>Polyporaceae</taxon>
        <taxon>Trametes</taxon>
    </lineage>
</organism>
<proteinExistence type="predicted"/>
<feature type="compositionally biased region" description="Acidic residues" evidence="1">
    <location>
        <begin position="497"/>
        <end position="508"/>
    </location>
</feature>